<dbReference type="Proteomes" id="UP000638313">
    <property type="component" value="Unassembled WGS sequence"/>
</dbReference>
<reference evidence="1" key="1">
    <citation type="journal article" date="2014" name="Int. J. Syst. Evol. Microbiol.">
        <title>Complete genome sequence of Corynebacterium casei LMG S-19264T (=DSM 44701T), isolated from a smear-ripened cheese.</title>
        <authorList>
            <consortium name="US DOE Joint Genome Institute (JGI-PGF)"/>
            <person name="Walter F."/>
            <person name="Albersmeier A."/>
            <person name="Kalinowski J."/>
            <person name="Ruckert C."/>
        </authorList>
    </citation>
    <scope>NUCLEOTIDE SEQUENCE</scope>
    <source>
        <strain evidence="1">JCM 4059</strain>
    </source>
</reference>
<evidence type="ECO:0000313" key="1">
    <source>
        <dbReference type="EMBL" id="GHF38754.1"/>
    </source>
</evidence>
<comment type="caution">
    <text evidence="1">The sequence shown here is derived from an EMBL/GenBank/DDBJ whole genome shotgun (WGS) entry which is preliminary data.</text>
</comment>
<name>A0A919B240_9ACTN</name>
<sequence>MNRHVWIMALGERTRPDQPTFAEDPSPLDARACVVVDDFADLFPVFAGWRAHFAEEITTWAMRVPADAQGRPAEGWEAVWAEDGPPIRLDCRPGGFIEVRPDVFEPPRGRPLSPPAVPGSAKPAVITAV</sequence>
<gene>
    <name evidence="1" type="ORF">GCM10010218_19980</name>
</gene>
<dbReference type="RefSeq" id="WP_190129130.1">
    <property type="nucleotide sequence ID" value="NZ_BNBD01000003.1"/>
</dbReference>
<dbReference type="EMBL" id="BNBD01000003">
    <property type="protein sequence ID" value="GHF38754.1"/>
    <property type="molecule type" value="Genomic_DNA"/>
</dbReference>
<dbReference type="AlphaFoldDB" id="A0A919B240"/>
<evidence type="ECO:0000313" key="2">
    <source>
        <dbReference type="Proteomes" id="UP000638313"/>
    </source>
</evidence>
<keyword evidence="2" id="KW-1185">Reference proteome</keyword>
<organism evidence="1 2">
    <name type="scientific">Streptomyces mashuensis</name>
    <dbReference type="NCBI Taxonomy" id="33904"/>
    <lineage>
        <taxon>Bacteria</taxon>
        <taxon>Bacillati</taxon>
        <taxon>Actinomycetota</taxon>
        <taxon>Actinomycetes</taxon>
        <taxon>Kitasatosporales</taxon>
        <taxon>Streptomycetaceae</taxon>
        <taxon>Streptomyces</taxon>
    </lineage>
</organism>
<protein>
    <submittedName>
        <fullName evidence="1">Uncharacterized protein</fullName>
    </submittedName>
</protein>
<accession>A0A919B240</accession>
<proteinExistence type="predicted"/>
<reference evidence="1" key="2">
    <citation type="submission" date="2020-09" db="EMBL/GenBank/DDBJ databases">
        <authorList>
            <person name="Sun Q."/>
            <person name="Ohkuma M."/>
        </authorList>
    </citation>
    <scope>NUCLEOTIDE SEQUENCE</scope>
    <source>
        <strain evidence="1">JCM 4059</strain>
    </source>
</reference>